<gene>
    <name evidence="8" type="ORF">G647_04681</name>
</gene>
<evidence type="ECO:0008006" key="10">
    <source>
        <dbReference type="Google" id="ProtNLM"/>
    </source>
</evidence>
<feature type="chain" id="PRO_5004773222" description="Mid2 domain-containing protein" evidence="7">
    <location>
        <begin position="22"/>
        <end position="298"/>
    </location>
</feature>
<dbReference type="EMBL" id="KB822705">
    <property type="protein sequence ID" value="ETI22887.1"/>
    <property type="molecule type" value="Genomic_DNA"/>
</dbReference>
<evidence type="ECO:0000256" key="4">
    <source>
        <dbReference type="ARBA" id="ARBA00023136"/>
    </source>
</evidence>
<feature type="transmembrane region" description="Helical" evidence="6">
    <location>
        <begin position="213"/>
        <end position="234"/>
    </location>
</feature>
<dbReference type="OrthoDB" id="4756039at2759"/>
<protein>
    <recommendedName>
        <fullName evidence="10">Mid2 domain-containing protein</fullName>
    </recommendedName>
</protein>
<keyword evidence="3 6" id="KW-1133">Transmembrane helix</keyword>
<dbReference type="InterPro" id="IPR051694">
    <property type="entry name" value="Immunoregulatory_rcpt-like"/>
</dbReference>
<keyword evidence="4 6" id="KW-0472">Membrane</keyword>
<dbReference type="GeneID" id="19983174"/>
<name>V9DAB7_9EURO</name>
<evidence type="ECO:0000256" key="5">
    <source>
        <dbReference type="SAM" id="MobiDB-lite"/>
    </source>
</evidence>
<evidence type="ECO:0000256" key="3">
    <source>
        <dbReference type="ARBA" id="ARBA00022989"/>
    </source>
</evidence>
<proteinExistence type="predicted"/>
<evidence type="ECO:0000256" key="7">
    <source>
        <dbReference type="SAM" id="SignalP"/>
    </source>
</evidence>
<dbReference type="AlphaFoldDB" id="V9DAB7"/>
<dbReference type="Proteomes" id="UP000030678">
    <property type="component" value="Unassembled WGS sequence"/>
</dbReference>
<keyword evidence="2 6" id="KW-0812">Transmembrane</keyword>
<organism evidence="8 9">
    <name type="scientific">Cladophialophora carrionii CBS 160.54</name>
    <dbReference type="NCBI Taxonomy" id="1279043"/>
    <lineage>
        <taxon>Eukaryota</taxon>
        <taxon>Fungi</taxon>
        <taxon>Dikarya</taxon>
        <taxon>Ascomycota</taxon>
        <taxon>Pezizomycotina</taxon>
        <taxon>Eurotiomycetes</taxon>
        <taxon>Chaetothyriomycetidae</taxon>
        <taxon>Chaetothyriales</taxon>
        <taxon>Herpotrichiellaceae</taxon>
        <taxon>Cladophialophora</taxon>
    </lineage>
</organism>
<evidence type="ECO:0000313" key="9">
    <source>
        <dbReference type="Proteomes" id="UP000030678"/>
    </source>
</evidence>
<evidence type="ECO:0000256" key="6">
    <source>
        <dbReference type="SAM" id="Phobius"/>
    </source>
</evidence>
<feature type="signal peptide" evidence="7">
    <location>
        <begin position="1"/>
        <end position="21"/>
    </location>
</feature>
<dbReference type="GO" id="GO:0071944">
    <property type="term" value="C:cell periphery"/>
    <property type="evidence" value="ECO:0007669"/>
    <property type="project" value="UniProtKB-ARBA"/>
</dbReference>
<feature type="region of interest" description="Disordered" evidence="5">
    <location>
        <begin position="275"/>
        <end position="298"/>
    </location>
</feature>
<dbReference type="HOGENOM" id="CLU_933844_0_0_1"/>
<keyword evidence="7" id="KW-0732">Signal</keyword>
<dbReference type="RefSeq" id="XP_008727242.1">
    <property type="nucleotide sequence ID" value="XM_008729020.1"/>
</dbReference>
<accession>V9DAB7</accession>
<comment type="subcellular location">
    <subcellularLocation>
        <location evidence="1">Membrane</location>
        <topology evidence="1">Single-pass membrane protein</topology>
    </subcellularLocation>
</comment>
<sequence length="298" mass="32068">MRIGVPTIAVAAVLFKRLATAQTVQDSWITPSAPDFTSNLTVGQFYLLNWTSDLVNSFAPYAPSADVNSVDLWITDYNLHVYSHLIAARQNLNVITSLSWRVDVSPDELLDTNQWVFRWLPQGVNYSETSEQISSPGFFLQNISEPAATTTSSIPASTVITFSESSTPVTETPTASATKEVTTSVSGADGASDTTTALISSTVSHGLSTGAKAGIAVGSIIGAALLFGIGWVLARKIRKRHGDGTGEMQPNGIVYQDELKSDVFMQQQYVPTTKPPHYISELDSSLSRAPSTHELPAR</sequence>
<dbReference type="VEuPathDB" id="FungiDB:G647_04681"/>
<evidence type="ECO:0000256" key="2">
    <source>
        <dbReference type="ARBA" id="ARBA00022692"/>
    </source>
</evidence>
<dbReference type="PANTHER" id="PTHR15549:SF30">
    <property type="entry name" value="MID2 DOMAIN-CONTAINING PROTEIN"/>
    <property type="match status" value="1"/>
</dbReference>
<evidence type="ECO:0000313" key="8">
    <source>
        <dbReference type="EMBL" id="ETI22887.1"/>
    </source>
</evidence>
<evidence type="ECO:0000256" key="1">
    <source>
        <dbReference type="ARBA" id="ARBA00004167"/>
    </source>
</evidence>
<reference evidence="8 9" key="1">
    <citation type="submission" date="2013-03" db="EMBL/GenBank/DDBJ databases">
        <title>The Genome Sequence of Cladophialophora carrionii CBS 160.54.</title>
        <authorList>
            <consortium name="The Broad Institute Genomics Platform"/>
            <person name="Cuomo C."/>
            <person name="de Hoog S."/>
            <person name="Gorbushina A."/>
            <person name="Walker B."/>
            <person name="Young S.K."/>
            <person name="Zeng Q."/>
            <person name="Gargeya S."/>
            <person name="Fitzgerald M."/>
            <person name="Haas B."/>
            <person name="Abouelleil A."/>
            <person name="Allen A.W."/>
            <person name="Alvarado L."/>
            <person name="Arachchi H.M."/>
            <person name="Berlin A.M."/>
            <person name="Chapman S.B."/>
            <person name="Gainer-Dewar J."/>
            <person name="Goldberg J."/>
            <person name="Griggs A."/>
            <person name="Gujja S."/>
            <person name="Hansen M."/>
            <person name="Howarth C."/>
            <person name="Imamovic A."/>
            <person name="Ireland A."/>
            <person name="Larimer J."/>
            <person name="McCowan C."/>
            <person name="Murphy C."/>
            <person name="Pearson M."/>
            <person name="Poon T.W."/>
            <person name="Priest M."/>
            <person name="Roberts A."/>
            <person name="Saif S."/>
            <person name="Shea T."/>
            <person name="Sisk P."/>
            <person name="Sykes S."/>
            <person name="Wortman J."/>
            <person name="Nusbaum C."/>
            <person name="Birren B."/>
        </authorList>
    </citation>
    <scope>NUCLEOTIDE SEQUENCE [LARGE SCALE GENOMIC DNA]</scope>
    <source>
        <strain evidence="8 9">CBS 160.54</strain>
    </source>
</reference>
<dbReference type="GO" id="GO:0016020">
    <property type="term" value="C:membrane"/>
    <property type="evidence" value="ECO:0007669"/>
    <property type="project" value="UniProtKB-SubCell"/>
</dbReference>
<dbReference type="PANTHER" id="PTHR15549">
    <property type="entry name" value="PAIRED IMMUNOGLOBULIN-LIKE TYPE 2 RECEPTOR"/>
    <property type="match status" value="1"/>
</dbReference>